<dbReference type="EMBL" id="JANBOH010000125">
    <property type="protein sequence ID" value="KAJ1645085.1"/>
    <property type="molecule type" value="Genomic_DNA"/>
</dbReference>
<feature type="transmembrane region" description="Helical" evidence="2">
    <location>
        <begin position="283"/>
        <end position="302"/>
    </location>
</feature>
<name>A0A9W7XK01_9FUNG</name>
<feature type="region of interest" description="Disordered" evidence="1">
    <location>
        <begin position="1"/>
        <end position="27"/>
    </location>
</feature>
<evidence type="ECO:0000313" key="3">
    <source>
        <dbReference type="EMBL" id="KAJ1645085.1"/>
    </source>
</evidence>
<proteinExistence type="predicted"/>
<accession>A0A9W7XK01</accession>
<keyword evidence="2" id="KW-0472">Membrane</keyword>
<feature type="transmembrane region" description="Helical" evidence="2">
    <location>
        <begin position="250"/>
        <end position="271"/>
    </location>
</feature>
<reference evidence="3" key="1">
    <citation type="submission" date="2022-07" db="EMBL/GenBank/DDBJ databases">
        <title>Phylogenomic reconstructions and comparative analyses of Kickxellomycotina fungi.</title>
        <authorList>
            <person name="Reynolds N.K."/>
            <person name="Stajich J.E."/>
            <person name="Barry K."/>
            <person name="Grigoriev I.V."/>
            <person name="Crous P."/>
            <person name="Smith M.E."/>
        </authorList>
    </citation>
    <scope>NUCLEOTIDE SEQUENCE</scope>
    <source>
        <strain evidence="3">NBRC 105413</strain>
    </source>
</reference>
<protein>
    <submittedName>
        <fullName evidence="3">Uncharacterized protein</fullName>
    </submittedName>
</protein>
<keyword evidence="2" id="KW-0812">Transmembrane</keyword>
<keyword evidence="2" id="KW-1133">Transmembrane helix</keyword>
<evidence type="ECO:0000313" key="4">
    <source>
        <dbReference type="Proteomes" id="UP001145021"/>
    </source>
</evidence>
<organism evidence="3 4">
    <name type="scientific">Coemansia asiatica</name>
    <dbReference type="NCBI Taxonomy" id="1052880"/>
    <lineage>
        <taxon>Eukaryota</taxon>
        <taxon>Fungi</taxon>
        <taxon>Fungi incertae sedis</taxon>
        <taxon>Zoopagomycota</taxon>
        <taxon>Kickxellomycotina</taxon>
        <taxon>Kickxellomycetes</taxon>
        <taxon>Kickxellales</taxon>
        <taxon>Kickxellaceae</taxon>
        <taxon>Coemansia</taxon>
    </lineage>
</organism>
<feature type="transmembrane region" description="Helical" evidence="2">
    <location>
        <begin position="129"/>
        <end position="147"/>
    </location>
</feature>
<comment type="caution">
    <text evidence="3">The sequence shown here is derived from an EMBL/GenBank/DDBJ whole genome shotgun (WGS) entry which is preliminary data.</text>
</comment>
<feature type="transmembrane region" description="Helical" evidence="2">
    <location>
        <begin position="88"/>
        <end position="109"/>
    </location>
</feature>
<dbReference type="AlphaFoldDB" id="A0A9W7XK01"/>
<sequence>MSNAHRKQTKANTEAHAEPTNRPPRFQKHVHSQGFLQEDYEQNVMGATAGVFCAIWAGHLLGERLSMALTTWSPADDQGIHRLLPSDLSIVVLLASKLLFLRALSFRYVLRPMLKCLGIAEFVSRQSMAATIAGCLSALLAFCPAIWVLCDSNSDRHRDGLSTMHKGFIIGQSAAQVAAMAIEFLESNRLDRVLAQYLMAGSLFSAGMLRHIHAAAMLVCAWELPRLVTGLLATLEKLLERPCCCFLQRISLAFSPFALVIMGPWLVYTVAKASLLQEDVDSRSLLGARLVFCISLAALSLIELNNILSFTPAAPAPADVRSEKIQ</sequence>
<dbReference type="Proteomes" id="UP001145021">
    <property type="component" value="Unassembled WGS sequence"/>
</dbReference>
<evidence type="ECO:0000256" key="2">
    <source>
        <dbReference type="SAM" id="Phobius"/>
    </source>
</evidence>
<keyword evidence="4" id="KW-1185">Reference proteome</keyword>
<evidence type="ECO:0000256" key="1">
    <source>
        <dbReference type="SAM" id="MobiDB-lite"/>
    </source>
</evidence>
<gene>
    <name evidence="3" type="ORF">LPJ64_003306</name>
</gene>